<organism evidence="1 2">
    <name type="scientific">Acropora cervicornis</name>
    <name type="common">Staghorn coral</name>
    <dbReference type="NCBI Taxonomy" id="6130"/>
    <lineage>
        <taxon>Eukaryota</taxon>
        <taxon>Metazoa</taxon>
        <taxon>Cnidaria</taxon>
        <taxon>Anthozoa</taxon>
        <taxon>Hexacorallia</taxon>
        <taxon>Scleractinia</taxon>
        <taxon>Astrocoeniina</taxon>
        <taxon>Acroporidae</taxon>
        <taxon>Acropora</taxon>
    </lineage>
</organism>
<accession>A0AAD9V0M5</accession>
<evidence type="ECO:0000313" key="2">
    <source>
        <dbReference type="Proteomes" id="UP001249851"/>
    </source>
</evidence>
<dbReference type="AlphaFoldDB" id="A0AAD9V0M5"/>
<gene>
    <name evidence="1" type="ORF">P5673_021027</name>
</gene>
<comment type="caution">
    <text evidence="1">The sequence shown here is derived from an EMBL/GenBank/DDBJ whole genome shotgun (WGS) entry which is preliminary data.</text>
</comment>
<reference evidence="1" key="1">
    <citation type="journal article" date="2023" name="G3 (Bethesda)">
        <title>Whole genome assembly and annotation of the endangered Caribbean coral Acropora cervicornis.</title>
        <authorList>
            <person name="Selwyn J.D."/>
            <person name="Vollmer S.V."/>
        </authorList>
    </citation>
    <scope>NUCLEOTIDE SEQUENCE</scope>
    <source>
        <strain evidence="1">K2</strain>
    </source>
</reference>
<dbReference type="Proteomes" id="UP001249851">
    <property type="component" value="Unassembled WGS sequence"/>
</dbReference>
<reference evidence="1" key="2">
    <citation type="journal article" date="2023" name="Science">
        <title>Genomic signatures of disease resistance in endangered staghorn corals.</title>
        <authorList>
            <person name="Vollmer S.V."/>
            <person name="Selwyn J.D."/>
            <person name="Despard B.A."/>
            <person name="Roesel C.L."/>
        </authorList>
    </citation>
    <scope>NUCLEOTIDE SEQUENCE</scope>
    <source>
        <strain evidence="1">K2</strain>
    </source>
</reference>
<keyword evidence="2" id="KW-1185">Reference proteome</keyword>
<evidence type="ECO:0000313" key="1">
    <source>
        <dbReference type="EMBL" id="KAK2556818.1"/>
    </source>
</evidence>
<protein>
    <submittedName>
        <fullName evidence="1">Uncharacterized protein</fullName>
    </submittedName>
</protein>
<feature type="non-terminal residue" evidence="1">
    <location>
        <position position="87"/>
    </location>
</feature>
<name>A0AAD9V0M5_ACRCE</name>
<sequence>SPIASNSIGESSRVLTTNDPLWRAGGTTLQGHSYQLFEPTTDPITADPSKKVELVLRLVAREDEPDVKFPTGLCTPLSTLRPPPVPE</sequence>
<dbReference type="EMBL" id="JARQWQ010000053">
    <property type="protein sequence ID" value="KAK2556818.1"/>
    <property type="molecule type" value="Genomic_DNA"/>
</dbReference>
<proteinExistence type="predicted"/>